<evidence type="ECO:0000256" key="6">
    <source>
        <dbReference type="ARBA" id="ARBA00023002"/>
    </source>
</evidence>
<evidence type="ECO:0000256" key="3">
    <source>
        <dbReference type="ARBA" id="ARBA00022617"/>
    </source>
</evidence>
<dbReference type="PROSITE" id="PS51404">
    <property type="entry name" value="DYP_PEROXIDASE"/>
    <property type="match status" value="1"/>
</dbReference>
<dbReference type="PANTHER" id="PTHR30521">
    <property type="entry name" value="DEFERROCHELATASE/PEROXIDASE"/>
    <property type="match status" value="1"/>
</dbReference>
<dbReference type="GO" id="GO:0046872">
    <property type="term" value="F:metal ion binding"/>
    <property type="evidence" value="ECO:0007669"/>
    <property type="project" value="UniProtKB-KW"/>
</dbReference>
<dbReference type="PANTHER" id="PTHR30521:SF4">
    <property type="entry name" value="DEFERROCHELATASE"/>
    <property type="match status" value="1"/>
</dbReference>
<comment type="caution">
    <text evidence="12">The sequence shown here is derived from an EMBL/GenBank/DDBJ whole genome shotgun (WGS) entry which is preliminary data.</text>
</comment>
<evidence type="ECO:0000256" key="5">
    <source>
        <dbReference type="ARBA" id="ARBA00022729"/>
    </source>
</evidence>
<dbReference type="GO" id="GO:0020037">
    <property type="term" value="F:heme binding"/>
    <property type="evidence" value="ECO:0007669"/>
    <property type="project" value="InterPro"/>
</dbReference>
<name>A0A4U0MV62_9ACTN</name>
<evidence type="ECO:0000313" key="13">
    <source>
        <dbReference type="Proteomes" id="UP000308697"/>
    </source>
</evidence>
<protein>
    <submittedName>
        <fullName evidence="12">Dyp-type peroxidase</fullName>
    </submittedName>
</protein>
<feature type="compositionally biased region" description="Basic and acidic residues" evidence="9">
    <location>
        <begin position="49"/>
        <end position="59"/>
    </location>
</feature>
<keyword evidence="7" id="KW-0408">Iron</keyword>
<feature type="region of interest" description="Disordered" evidence="9">
    <location>
        <begin position="290"/>
        <end position="312"/>
    </location>
</feature>
<evidence type="ECO:0000259" key="11">
    <source>
        <dbReference type="Pfam" id="PF20628"/>
    </source>
</evidence>
<sequence>MTRDRTGGSRDLTGDAGRRGFLRCAAGIAGVAAAGGVGGDAYAAQPETSGDRRRDDGKVRPKRVPFHGEHQAGVVTKQQRHASFLSFDVLAEDRKELKELFKEITSRSRKMVSGVAKSRHQEDGPTTDLLTITLGVGASLFDDRFDLSAHRPRHLKAMPQFPNDRLTPSLCHGDLSLQICANYPDAVVHVVRDLARTTDGMLRPRWRRNAYINPSRPSGPGRVFLGFKDGLQNPDTGSSEEMDRLMWVTPPCGEPKWALGGCYQVVRLIRFDVEKWDQLPISDQEKIFGRHKSSGAPLSGTKESDTPDFSNDPHGEKIPLNAHIRLANPRTQETDNSRLYRRSYNFDNGFDEEGRMNLGLVFCAYQQDVERQFATVQRRLEDEPLSEFVTPFGGGYFYVLPGVEDEHDYLGRSLLRKR</sequence>
<dbReference type="InterPro" id="IPR011008">
    <property type="entry name" value="Dimeric_a/b-barrel"/>
</dbReference>
<dbReference type="Pfam" id="PF20628">
    <property type="entry name" value="Dyp_perox_C"/>
    <property type="match status" value="1"/>
</dbReference>
<evidence type="ECO:0000256" key="1">
    <source>
        <dbReference type="ARBA" id="ARBA00001970"/>
    </source>
</evidence>
<proteinExistence type="inferred from homology"/>
<evidence type="ECO:0000256" key="9">
    <source>
        <dbReference type="SAM" id="MobiDB-lite"/>
    </source>
</evidence>
<comment type="cofactor">
    <cofactor evidence="1">
        <name>heme b</name>
        <dbReference type="ChEBI" id="CHEBI:60344"/>
    </cofactor>
</comment>
<keyword evidence="6" id="KW-0560">Oxidoreductase</keyword>
<dbReference type="Proteomes" id="UP000308697">
    <property type="component" value="Unassembled WGS sequence"/>
</dbReference>
<dbReference type="InterPro" id="IPR006314">
    <property type="entry name" value="Dyp_peroxidase"/>
</dbReference>
<evidence type="ECO:0000256" key="2">
    <source>
        <dbReference type="ARBA" id="ARBA00022559"/>
    </source>
</evidence>
<feature type="domain" description="Dyp-type peroxidase N-terminal" evidence="10">
    <location>
        <begin position="71"/>
        <end position="209"/>
    </location>
</feature>
<dbReference type="SUPFAM" id="SSF54909">
    <property type="entry name" value="Dimeric alpha+beta barrel"/>
    <property type="match status" value="1"/>
</dbReference>
<dbReference type="OrthoDB" id="9781066at2"/>
<keyword evidence="2 12" id="KW-0575">Peroxidase</keyword>
<evidence type="ECO:0000313" key="12">
    <source>
        <dbReference type="EMBL" id="TJZ44452.1"/>
    </source>
</evidence>
<evidence type="ECO:0000256" key="4">
    <source>
        <dbReference type="ARBA" id="ARBA00022723"/>
    </source>
</evidence>
<keyword evidence="3" id="KW-0349">Heme</keyword>
<keyword evidence="13" id="KW-1185">Reference proteome</keyword>
<dbReference type="InterPro" id="IPR048328">
    <property type="entry name" value="Dyp_perox_C"/>
</dbReference>
<dbReference type="AlphaFoldDB" id="A0A4U0MV62"/>
<comment type="similarity">
    <text evidence="8">Belongs to the DyP-type peroxidase family.</text>
</comment>
<dbReference type="NCBIfam" id="TIGR01413">
    <property type="entry name" value="Dyp_perox_fam"/>
    <property type="match status" value="1"/>
</dbReference>
<feature type="region of interest" description="Disordered" evidence="9">
    <location>
        <begin position="38"/>
        <end position="71"/>
    </location>
</feature>
<evidence type="ECO:0000259" key="10">
    <source>
        <dbReference type="Pfam" id="PF04261"/>
    </source>
</evidence>
<keyword evidence="5" id="KW-0732">Signal</keyword>
<evidence type="ECO:0000256" key="7">
    <source>
        <dbReference type="ARBA" id="ARBA00023004"/>
    </source>
</evidence>
<dbReference type="EMBL" id="SUMB01000012">
    <property type="protein sequence ID" value="TJZ44452.1"/>
    <property type="molecule type" value="Genomic_DNA"/>
</dbReference>
<keyword evidence="4" id="KW-0479">Metal-binding</keyword>
<dbReference type="GO" id="GO:0004601">
    <property type="term" value="F:peroxidase activity"/>
    <property type="evidence" value="ECO:0007669"/>
    <property type="project" value="UniProtKB-KW"/>
</dbReference>
<dbReference type="PROSITE" id="PS51318">
    <property type="entry name" value="TAT"/>
    <property type="match status" value="1"/>
</dbReference>
<gene>
    <name evidence="12" type="ORF">FCH28_29305</name>
</gene>
<evidence type="ECO:0000256" key="8">
    <source>
        <dbReference type="ARBA" id="ARBA00025737"/>
    </source>
</evidence>
<dbReference type="GO" id="GO:0005829">
    <property type="term" value="C:cytosol"/>
    <property type="evidence" value="ECO:0007669"/>
    <property type="project" value="TreeGrafter"/>
</dbReference>
<feature type="domain" description="Dyp-type peroxidase C-terminal" evidence="11">
    <location>
        <begin position="222"/>
        <end position="403"/>
    </location>
</feature>
<dbReference type="InterPro" id="IPR048327">
    <property type="entry name" value="Dyp_perox_N"/>
</dbReference>
<reference evidence="12 13" key="1">
    <citation type="submission" date="2019-04" db="EMBL/GenBank/DDBJ databases">
        <title>Streptomyces piniterrae sp. nov., a heliquinomycin-producing actinomycete isolated from rhizosphere soil of Pinus yunnanensis.</title>
        <authorList>
            <person name="Zhuang X."/>
            <person name="Zhao J."/>
        </authorList>
    </citation>
    <scope>NUCLEOTIDE SEQUENCE [LARGE SCALE GENOMIC DNA]</scope>
    <source>
        <strain evidence="13">jys28</strain>
    </source>
</reference>
<organism evidence="12 13">
    <name type="scientific">Streptomyces piniterrae</name>
    <dbReference type="NCBI Taxonomy" id="2571125"/>
    <lineage>
        <taxon>Bacteria</taxon>
        <taxon>Bacillati</taxon>
        <taxon>Actinomycetota</taxon>
        <taxon>Actinomycetes</taxon>
        <taxon>Kitasatosporales</taxon>
        <taxon>Streptomycetaceae</taxon>
        <taxon>Streptomyces</taxon>
    </lineage>
</organism>
<dbReference type="Pfam" id="PF04261">
    <property type="entry name" value="Dyp_perox_N"/>
    <property type="match status" value="1"/>
</dbReference>
<dbReference type="InterPro" id="IPR006311">
    <property type="entry name" value="TAT_signal"/>
</dbReference>
<accession>A0A4U0MV62</accession>